<evidence type="ECO:0000313" key="7">
    <source>
        <dbReference type="EMBL" id="CAG8519608.1"/>
    </source>
</evidence>
<name>A0A9N9A6S0_9GLOM</name>
<dbReference type="PROSITE" id="PS50920">
    <property type="entry name" value="SOLCAR"/>
    <property type="match status" value="1"/>
</dbReference>
<dbReference type="GO" id="GO:0005739">
    <property type="term" value="C:mitochondrion"/>
    <property type="evidence" value="ECO:0007669"/>
    <property type="project" value="TreeGrafter"/>
</dbReference>
<gene>
    <name evidence="7" type="ORF">PBRASI_LOCUS3554</name>
</gene>
<dbReference type="PANTHER" id="PTHR46974">
    <property type="entry name" value="MITOCHONDRIAL GTP/GDP CARRIER PROTEIN 1"/>
    <property type="match status" value="1"/>
</dbReference>
<evidence type="ECO:0000313" key="8">
    <source>
        <dbReference type="Proteomes" id="UP000789739"/>
    </source>
</evidence>
<dbReference type="AlphaFoldDB" id="A0A9N9A6S0"/>
<dbReference type="SUPFAM" id="SSF103506">
    <property type="entry name" value="Mitochondrial carrier"/>
    <property type="match status" value="1"/>
</dbReference>
<evidence type="ECO:0000256" key="5">
    <source>
        <dbReference type="PROSITE-ProRule" id="PRU00282"/>
    </source>
</evidence>
<comment type="similarity">
    <text evidence="6">Belongs to the mitochondrial carrier (TC 2.A.29) family.</text>
</comment>
<dbReference type="InterPro" id="IPR053042">
    <property type="entry name" value="Mito_GTP/GDP_Carrier"/>
</dbReference>
<accession>A0A9N9A6S0</accession>
<dbReference type="GO" id="GO:0001409">
    <property type="term" value="F:guanine nucleotide transmembrane transporter activity"/>
    <property type="evidence" value="ECO:0007669"/>
    <property type="project" value="TreeGrafter"/>
</dbReference>
<dbReference type="OrthoDB" id="409947at2759"/>
<keyword evidence="3" id="KW-1133">Transmembrane helix</keyword>
<evidence type="ECO:0000256" key="1">
    <source>
        <dbReference type="ARBA" id="ARBA00004141"/>
    </source>
</evidence>
<protein>
    <submittedName>
        <fullName evidence="7">10789_t:CDS:1</fullName>
    </submittedName>
</protein>
<sequence length="316" mass="33899">MSPPAGNKNHAESGLARLLGSGTSGVLELLVFHPVDTIAKRLMTNPKKVFVPGAPISKGIASLNDASSSRAIYKYASLFPGLGFATGYKVLQRIYKYGGQPYVKDFLNKHHKDAFYNTFGEKSGKTMIHATAGSLIGIGEVALLPLDVLKIKKQTAPETLAGRGGILKIFWDEKLGLYRGGLWTVARNAPGSFALFGGSAVVKEYGFGLKDYSKATFFQNFCASIGGAIASITVASPLDVVKTRIQNRPFDAPESGVTIVRNMIKHEGLSAFVKGLTPKIIVVGPKLVFSFTVAQQLIPFLDNFFVSKGITKANPL</sequence>
<evidence type="ECO:0000256" key="6">
    <source>
        <dbReference type="RuleBase" id="RU000488"/>
    </source>
</evidence>
<dbReference type="GO" id="GO:0016020">
    <property type="term" value="C:membrane"/>
    <property type="evidence" value="ECO:0007669"/>
    <property type="project" value="UniProtKB-SubCell"/>
</dbReference>
<comment type="subcellular location">
    <subcellularLocation>
        <location evidence="1">Membrane</location>
        <topology evidence="1">Multi-pass membrane protein</topology>
    </subcellularLocation>
</comment>
<dbReference type="InterPro" id="IPR018108">
    <property type="entry name" value="MCP_transmembrane"/>
</dbReference>
<dbReference type="PANTHER" id="PTHR46974:SF1">
    <property type="entry name" value="MITOCHONDRIAL GTP_GDP CARRIER PROTEIN 1"/>
    <property type="match status" value="1"/>
</dbReference>
<keyword evidence="8" id="KW-1185">Reference proteome</keyword>
<keyword evidence="2 5" id="KW-0812">Transmembrane</keyword>
<feature type="repeat" description="Solcar" evidence="5">
    <location>
        <begin position="218"/>
        <end position="300"/>
    </location>
</feature>
<evidence type="ECO:0000256" key="2">
    <source>
        <dbReference type="ARBA" id="ARBA00022692"/>
    </source>
</evidence>
<dbReference type="Proteomes" id="UP000789739">
    <property type="component" value="Unassembled WGS sequence"/>
</dbReference>
<evidence type="ECO:0000256" key="4">
    <source>
        <dbReference type="ARBA" id="ARBA00023136"/>
    </source>
</evidence>
<dbReference type="InterPro" id="IPR023395">
    <property type="entry name" value="MCP_dom_sf"/>
</dbReference>
<dbReference type="EMBL" id="CAJVPI010000326">
    <property type="protein sequence ID" value="CAG8519608.1"/>
    <property type="molecule type" value="Genomic_DNA"/>
</dbReference>
<proteinExistence type="inferred from homology"/>
<dbReference type="Gene3D" id="1.50.40.10">
    <property type="entry name" value="Mitochondrial carrier domain"/>
    <property type="match status" value="1"/>
</dbReference>
<organism evidence="7 8">
    <name type="scientific">Paraglomus brasilianum</name>
    <dbReference type="NCBI Taxonomy" id="144538"/>
    <lineage>
        <taxon>Eukaryota</taxon>
        <taxon>Fungi</taxon>
        <taxon>Fungi incertae sedis</taxon>
        <taxon>Mucoromycota</taxon>
        <taxon>Glomeromycotina</taxon>
        <taxon>Glomeromycetes</taxon>
        <taxon>Paraglomerales</taxon>
        <taxon>Paraglomeraceae</taxon>
        <taxon>Paraglomus</taxon>
    </lineage>
</organism>
<dbReference type="Pfam" id="PF00153">
    <property type="entry name" value="Mito_carr"/>
    <property type="match status" value="2"/>
</dbReference>
<evidence type="ECO:0000256" key="3">
    <source>
        <dbReference type="ARBA" id="ARBA00022989"/>
    </source>
</evidence>
<reference evidence="7" key="1">
    <citation type="submission" date="2021-06" db="EMBL/GenBank/DDBJ databases">
        <authorList>
            <person name="Kallberg Y."/>
            <person name="Tangrot J."/>
            <person name="Rosling A."/>
        </authorList>
    </citation>
    <scope>NUCLEOTIDE SEQUENCE</scope>
    <source>
        <strain evidence="7">BR232B</strain>
    </source>
</reference>
<keyword evidence="6" id="KW-0813">Transport</keyword>
<comment type="caution">
    <text evidence="7">The sequence shown here is derived from an EMBL/GenBank/DDBJ whole genome shotgun (WGS) entry which is preliminary data.</text>
</comment>
<keyword evidence="4 5" id="KW-0472">Membrane</keyword>